<reference evidence="14 15" key="1">
    <citation type="journal article" date="2013" name="Curr. Biol.">
        <title>Shared signatures of parasitism and phylogenomics unite Cryptomycota and microsporidia.</title>
        <authorList>
            <person name="James T.Y."/>
            <person name="Pelin A."/>
            <person name="Bonen L."/>
            <person name="Ahrendt S."/>
            <person name="Sain D."/>
            <person name="Corradi N."/>
            <person name="Stajich J.E."/>
        </authorList>
    </citation>
    <scope>NUCLEOTIDE SEQUENCE [LARGE SCALE GENOMIC DNA]</scope>
    <source>
        <strain evidence="14 15">CSF55</strain>
    </source>
</reference>
<dbReference type="SUPFAM" id="SSF103473">
    <property type="entry name" value="MFS general substrate transporter"/>
    <property type="match status" value="1"/>
</dbReference>
<dbReference type="InterPro" id="IPR012677">
    <property type="entry name" value="Nucleotide-bd_a/b_plait_sf"/>
</dbReference>
<dbReference type="GO" id="GO:1990904">
    <property type="term" value="C:ribonucleoprotein complex"/>
    <property type="evidence" value="ECO:0007669"/>
    <property type="project" value="UniProtKB-KW"/>
</dbReference>
<evidence type="ECO:0000256" key="8">
    <source>
        <dbReference type="ARBA" id="ARBA00023274"/>
    </source>
</evidence>
<feature type="domain" description="Major facilitator superfamily (MFS) profile" evidence="13">
    <location>
        <begin position="455"/>
        <end position="868"/>
    </location>
</feature>
<keyword evidence="4 11" id="KW-0812">Transmembrane</keyword>
<dbReference type="AlphaFoldDB" id="A0A075B256"/>
<evidence type="ECO:0000313" key="15">
    <source>
        <dbReference type="Proteomes" id="UP000030755"/>
    </source>
</evidence>
<feature type="domain" description="SH3" evidence="12">
    <location>
        <begin position="332"/>
        <end position="392"/>
    </location>
</feature>
<dbReference type="OrthoDB" id="18110at2759"/>
<dbReference type="EMBL" id="KE560904">
    <property type="protein sequence ID" value="EPZ34908.1"/>
    <property type="molecule type" value="Genomic_DNA"/>
</dbReference>
<feature type="transmembrane region" description="Helical" evidence="11">
    <location>
        <begin position="622"/>
        <end position="642"/>
    </location>
</feature>
<feature type="compositionally biased region" description="Polar residues" evidence="10">
    <location>
        <begin position="295"/>
        <end position="306"/>
    </location>
</feature>
<keyword evidence="15" id="KW-1185">Reference proteome</keyword>
<dbReference type="InterPro" id="IPR036028">
    <property type="entry name" value="SH3-like_dom_sf"/>
</dbReference>
<dbReference type="GO" id="GO:0022857">
    <property type="term" value="F:transmembrane transporter activity"/>
    <property type="evidence" value="ECO:0007669"/>
    <property type="project" value="InterPro"/>
</dbReference>
<evidence type="ECO:0000256" key="9">
    <source>
        <dbReference type="PROSITE-ProRule" id="PRU00192"/>
    </source>
</evidence>
<keyword evidence="3 9" id="KW-0728">SH3 domain</keyword>
<dbReference type="InterPro" id="IPR036259">
    <property type="entry name" value="MFS_trans_sf"/>
</dbReference>
<evidence type="ECO:0000256" key="7">
    <source>
        <dbReference type="ARBA" id="ARBA00023136"/>
    </source>
</evidence>
<feature type="transmembrane region" description="Helical" evidence="11">
    <location>
        <begin position="723"/>
        <end position="742"/>
    </location>
</feature>
<gene>
    <name evidence="14" type="ORF">O9G_002039</name>
</gene>
<dbReference type="GO" id="GO:0006412">
    <property type="term" value="P:translation"/>
    <property type="evidence" value="ECO:0007669"/>
    <property type="project" value="InterPro"/>
</dbReference>
<proteinExistence type="inferred from homology"/>
<feature type="transmembrane region" description="Helical" evidence="11">
    <location>
        <begin position="520"/>
        <end position="539"/>
    </location>
</feature>
<dbReference type="PROSITE" id="PS50850">
    <property type="entry name" value="MFS"/>
    <property type="match status" value="1"/>
</dbReference>
<evidence type="ECO:0000256" key="3">
    <source>
        <dbReference type="ARBA" id="ARBA00022443"/>
    </source>
</evidence>
<dbReference type="GO" id="GO:0003735">
    <property type="term" value="F:structural constituent of ribosome"/>
    <property type="evidence" value="ECO:0007669"/>
    <property type="project" value="InterPro"/>
</dbReference>
<feature type="transmembrane region" description="Helical" evidence="11">
    <location>
        <begin position="663"/>
        <end position="685"/>
    </location>
</feature>
<feature type="transmembrane region" description="Helical" evidence="11">
    <location>
        <begin position="778"/>
        <end position="805"/>
    </location>
</feature>
<dbReference type="GO" id="GO:0016020">
    <property type="term" value="C:membrane"/>
    <property type="evidence" value="ECO:0007669"/>
    <property type="project" value="UniProtKB-SubCell"/>
</dbReference>
<evidence type="ECO:0000256" key="11">
    <source>
        <dbReference type="SAM" id="Phobius"/>
    </source>
</evidence>
<evidence type="ECO:0000256" key="4">
    <source>
        <dbReference type="ARBA" id="ARBA00022692"/>
    </source>
</evidence>
<dbReference type="HOGENOM" id="CLU_302500_0_0_1"/>
<keyword evidence="8" id="KW-0687">Ribonucleoprotein</keyword>
<feature type="transmembrane region" description="Helical" evidence="11">
    <location>
        <begin position="551"/>
        <end position="572"/>
    </location>
</feature>
<evidence type="ECO:0000256" key="5">
    <source>
        <dbReference type="ARBA" id="ARBA00022980"/>
    </source>
</evidence>
<evidence type="ECO:0000313" key="14">
    <source>
        <dbReference type="EMBL" id="EPZ34908.1"/>
    </source>
</evidence>
<dbReference type="SMART" id="SM00326">
    <property type="entry name" value="SH3"/>
    <property type="match status" value="1"/>
</dbReference>
<feature type="transmembrane region" description="Helical" evidence="11">
    <location>
        <begin position="584"/>
        <end position="602"/>
    </location>
</feature>
<keyword evidence="6 11" id="KW-1133">Transmembrane helix</keyword>
<dbReference type="InterPro" id="IPR011701">
    <property type="entry name" value="MFS"/>
</dbReference>
<organism evidence="14 15">
    <name type="scientific">Rozella allomycis (strain CSF55)</name>
    <dbReference type="NCBI Taxonomy" id="988480"/>
    <lineage>
        <taxon>Eukaryota</taxon>
        <taxon>Fungi</taxon>
        <taxon>Fungi incertae sedis</taxon>
        <taxon>Cryptomycota</taxon>
        <taxon>Cryptomycota incertae sedis</taxon>
        <taxon>Rozella</taxon>
    </lineage>
</organism>
<dbReference type="Gene3D" id="1.20.1250.20">
    <property type="entry name" value="MFS general substrate transporter like domains"/>
    <property type="match status" value="2"/>
</dbReference>
<name>A0A075B256_ROZAC</name>
<feature type="transmembrane region" description="Helical" evidence="11">
    <location>
        <begin position="754"/>
        <end position="772"/>
    </location>
</feature>
<dbReference type="InterPro" id="IPR020846">
    <property type="entry name" value="MFS_dom"/>
</dbReference>
<feature type="region of interest" description="Disordered" evidence="10">
    <location>
        <begin position="291"/>
        <end position="311"/>
    </location>
</feature>
<protein>
    <submittedName>
        <fullName evidence="14">Sugar transporter domain-containing protein</fullName>
    </submittedName>
</protein>
<dbReference type="PROSITE" id="PS00216">
    <property type="entry name" value="SUGAR_TRANSPORT_1"/>
    <property type="match status" value="1"/>
</dbReference>
<dbReference type="InterPro" id="IPR013025">
    <property type="entry name" value="Ribosomal_uL23-like"/>
</dbReference>
<evidence type="ECO:0000256" key="10">
    <source>
        <dbReference type="SAM" id="MobiDB-lite"/>
    </source>
</evidence>
<dbReference type="SUPFAM" id="SSF50044">
    <property type="entry name" value="SH3-domain"/>
    <property type="match status" value="1"/>
</dbReference>
<evidence type="ECO:0000259" key="13">
    <source>
        <dbReference type="PROSITE" id="PS50850"/>
    </source>
</evidence>
<dbReference type="InterPro" id="IPR001452">
    <property type="entry name" value="SH3_domain"/>
</dbReference>
<accession>A0A075B256</accession>
<dbReference type="Pfam" id="PF07690">
    <property type="entry name" value="MFS_1"/>
    <property type="match status" value="1"/>
</dbReference>
<evidence type="ECO:0000259" key="12">
    <source>
        <dbReference type="PROSITE" id="PS50002"/>
    </source>
</evidence>
<keyword evidence="14" id="KW-0762">Sugar transport</keyword>
<dbReference type="PANTHER" id="PTHR23524:SF1">
    <property type="entry name" value="MRH DOMAIN-CONTAINING PROTEIN-RELATED"/>
    <property type="match status" value="1"/>
</dbReference>
<dbReference type="Proteomes" id="UP000030755">
    <property type="component" value="Unassembled WGS sequence"/>
</dbReference>
<keyword evidence="7 11" id="KW-0472">Membrane</keyword>
<comment type="subcellular location">
    <subcellularLocation>
        <location evidence="1">Membrane</location>
        <topology evidence="1">Multi-pass membrane protein</topology>
    </subcellularLocation>
</comment>
<keyword evidence="14" id="KW-0813">Transport</keyword>
<dbReference type="Gene3D" id="2.30.30.40">
    <property type="entry name" value="SH3 Domains"/>
    <property type="match status" value="1"/>
</dbReference>
<dbReference type="SUPFAM" id="SSF54189">
    <property type="entry name" value="Ribosomal proteins S24e, L23 and L15e"/>
    <property type="match status" value="1"/>
</dbReference>
<evidence type="ECO:0000256" key="2">
    <source>
        <dbReference type="ARBA" id="ARBA00006700"/>
    </source>
</evidence>
<dbReference type="PANTHER" id="PTHR23524">
    <property type="entry name" value="TRANSPORTER, PUTATIVE (AFU_ORTHOLOGUE AFUA_8G04850)-RELATED"/>
    <property type="match status" value="1"/>
</dbReference>
<dbReference type="Gene3D" id="3.30.70.330">
    <property type="match status" value="1"/>
</dbReference>
<dbReference type="InterPro" id="IPR005829">
    <property type="entry name" value="Sugar_transporter_CS"/>
</dbReference>
<dbReference type="InterPro" id="IPR012678">
    <property type="entry name" value="Ribosomal_uL23/eL15/eS24_sf"/>
</dbReference>
<keyword evidence="5" id="KW-0689">Ribosomal protein</keyword>
<sequence length="986" mass="109618">MEDYGILDKNEILSHLAEIVERLKRMEEYLLVNTNQNNCKYTSLFTESKAFAIESFKELTDFISQYFPQLLSLQTQQKTVLEALLKEFESNDNLVQKTEAYKKYPDKDLNLDSEVDFHDLSGLSTKFRKLNQSSLQSEMLDTGMSTYDENESVGLSFRQYRTEKEKVSNNTPKNGTNTKNVESFREGGITTTLSTNSTTLNNPNFFQSFGTDTLTGIPHSLINENATISAPTLFGQRTLADNNTLIGNGTLFTRNFGDTIIGNQTTLVGNQTTMVELFNYILAKQTPEAIERFPNKSQNESDGQKSSFKETTIDDIKRTLGSTFRKAPTPTKEKEYVLALYDFAGGDNNELSFSKGARMTVLNDDVGQGWMECEMNGQRGLVPKQYKSVFTEPLPASLHGSKKSKCRFDIETTYASHDIVENANTENGLGKPVGCWSRFQNSLHQHYLSSGVSAENLLAYLFAVMMGVCFFVFINIGQASVLTYILKIDKSVLGESTGMLPFFDQLLTIVALSDVWGRRVVYSLGFLIMSIGLGLYPWATNLYTPFYSSLVFFRLIFAFGSSACSSMMTAVLSDYAHQKSRGRVSGSVGLVSGLGAVIGALVLPRLPNAIPPNDGAFNPIRITFLIAAGLSLFSSLIVGTFLQKKFIVPESDASPKRTVFSRLIEGFVAAKNPAIFLAYLGGYLARSDSIVITTFIPSWVTKHYLSVGECLAEEDLCSTASRLYSTLTGVAQVCALFGAPFYGIFADRISRHGTFLFGSFIGIFSFGSFFFIKTPTSWLVYVASCFSGLAQIGMIVTSMSLVSAFAPPEKRGSISGVYSLFGGIGILFNSRIGGYLFDSWNEGSPFLLISASHILGLKYHLSMPSHKLMLINSVAPAGVGPKVYFPQFVFAMLKRPAECPPNIAIFKVNQRLTKYDIRNYLEAIYNIRVLRVDTVRYMAKEMKDPLGRKKTLPAWKKAFVYLDKEWDGFPEEVPQEEFDKSIKYNA</sequence>
<dbReference type="PROSITE" id="PS50002">
    <property type="entry name" value="SH3"/>
    <property type="match status" value="1"/>
</dbReference>
<dbReference type="STRING" id="988480.A0A075B256"/>
<evidence type="ECO:0000256" key="6">
    <source>
        <dbReference type="ARBA" id="ARBA00022989"/>
    </source>
</evidence>
<comment type="similarity">
    <text evidence="2">Belongs to the universal ribosomal protein uL23 family.</text>
</comment>
<dbReference type="GO" id="GO:0005840">
    <property type="term" value="C:ribosome"/>
    <property type="evidence" value="ECO:0007669"/>
    <property type="project" value="UniProtKB-KW"/>
</dbReference>
<feature type="transmembrane region" description="Helical" evidence="11">
    <location>
        <begin position="817"/>
        <end position="837"/>
    </location>
</feature>
<feature type="transmembrane region" description="Helical" evidence="11">
    <location>
        <begin position="457"/>
        <end position="486"/>
    </location>
</feature>
<dbReference type="Pfam" id="PF00018">
    <property type="entry name" value="SH3_1"/>
    <property type="match status" value="1"/>
</dbReference>
<dbReference type="Pfam" id="PF00276">
    <property type="entry name" value="Ribosomal_L23"/>
    <property type="match status" value="1"/>
</dbReference>
<evidence type="ECO:0000256" key="1">
    <source>
        <dbReference type="ARBA" id="ARBA00004141"/>
    </source>
</evidence>